<evidence type="ECO:0000256" key="1">
    <source>
        <dbReference type="SAM" id="MobiDB-lite"/>
    </source>
</evidence>
<feature type="non-terminal residue" evidence="2">
    <location>
        <position position="1"/>
    </location>
</feature>
<dbReference type="Proteomes" id="UP000077684">
    <property type="component" value="Unassembled WGS sequence"/>
</dbReference>
<evidence type="ECO:0000313" key="3">
    <source>
        <dbReference type="Proteomes" id="UP000077684"/>
    </source>
</evidence>
<sequence length="71" mass="7649">MCTRSGLVLLGVEASSLRSAIRITLIRAKRPSNTRPFTLSHSRPFIIAKPNPSKNQQPPSLTSASMSSLAT</sequence>
<dbReference type="EMBL" id="LWDE02002536">
    <property type="protein sequence ID" value="KAE8237390.1"/>
    <property type="molecule type" value="Genomic_DNA"/>
</dbReference>
<protein>
    <submittedName>
        <fullName evidence="2">Uncharacterized protein</fullName>
    </submittedName>
</protein>
<name>A0A8X7SS30_9BASI</name>
<feature type="region of interest" description="Disordered" evidence="1">
    <location>
        <begin position="33"/>
        <end position="71"/>
    </location>
</feature>
<gene>
    <name evidence="2" type="ORF">A4X06_0g9244</name>
</gene>
<comment type="caution">
    <text evidence="2">The sequence shown here is derived from an EMBL/GenBank/DDBJ whole genome shotgun (WGS) entry which is preliminary data.</text>
</comment>
<evidence type="ECO:0000313" key="2">
    <source>
        <dbReference type="EMBL" id="KAE8237390.1"/>
    </source>
</evidence>
<organism evidence="2 3">
    <name type="scientific">Tilletia controversa</name>
    <name type="common">dwarf bunt fungus</name>
    <dbReference type="NCBI Taxonomy" id="13291"/>
    <lineage>
        <taxon>Eukaryota</taxon>
        <taxon>Fungi</taxon>
        <taxon>Dikarya</taxon>
        <taxon>Basidiomycota</taxon>
        <taxon>Ustilaginomycotina</taxon>
        <taxon>Exobasidiomycetes</taxon>
        <taxon>Tilletiales</taxon>
        <taxon>Tilletiaceae</taxon>
        <taxon>Tilletia</taxon>
    </lineage>
</organism>
<proteinExistence type="predicted"/>
<feature type="compositionally biased region" description="Low complexity" evidence="1">
    <location>
        <begin position="58"/>
        <end position="71"/>
    </location>
</feature>
<dbReference type="AlphaFoldDB" id="A0A8X7SS30"/>
<keyword evidence="3" id="KW-1185">Reference proteome</keyword>
<reference evidence="2" key="1">
    <citation type="submission" date="2016-04" db="EMBL/GenBank/DDBJ databases">
        <authorList>
            <person name="Nguyen H.D."/>
            <person name="Samba Siva P."/>
            <person name="Cullis J."/>
            <person name="Levesque C.A."/>
            <person name="Hambleton S."/>
        </authorList>
    </citation>
    <scope>NUCLEOTIDE SEQUENCE</scope>
    <source>
        <strain evidence="2">DAOMC 236426</strain>
    </source>
</reference>
<accession>A0A8X7SS30</accession>
<reference evidence="2" key="2">
    <citation type="journal article" date="2019" name="IMA Fungus">
        <title>Genome sequencing and comparison of five Tilletia species to identify candidate genes for the detection of regulated species infecting wheat.</title>
        <authorList>
            <person name="Nguyen H.D.T."/>
            <person name="Sultana T."/>
            <person name="Kesanakurti P."/>
            <person name="Hambleton S."/>
        </authorList>
    </citation>
    <scope>NUCLEOTIDE SEQUENCE</scope>
    <source>
        <strain evidence="2">DAOMC 236426</strain>
    </source>
</reference>